<accession>A0A1I2ZRT9</accession>
<name>A0A1I2ZRT9_9FIRM</name>
<protein>
    <submittedName>
        <fullName evidence="1">Uncharacterized protein</fullName>
    </submittedName>
</protein>
<proteinExistence type="predicted"/>
<dbReference type="Proteomes" id="UP000199337">
    <property type="component" value="Unassembled WGS sequence"/>
</dbReference>
<evidence type="ECO:0000313" key="1">
    <source>
        <dbReference type="EMBL" id="SFH40335.1"/>
    </source>
</evidence>
<dbReference type="EMBL" id="FOOX01000036">
    <property type="protein sequence ID" value="SFH40335.1"/>
    <property type="molecule type" value="Genomic_DNA"/>
</dbReference>
<dbReference type="STRING" id="341036.SAMN05660649_05083"/>
<keyword evidence="2" id="KW-1185">Reference proteome</keyword>
<sequence>MSSTSEKRRKQKRINELGTLVTRCEICQANDLPALTKITL</sequence>
<evidence type="ECO:0000313" key="2">
    <source>
        <dbReference type="Proteomes" id="UP000199337"/>
    </source>
</evidence>
<reference evidence="2" key="1">
    <citation type="submission" date="2016-10" db="EMBL/GenBank/DDBJ databases">
        <authorList>
            <person name="Varghese N."/>
            <person name="Submissions S."/>
        </authorList>
    </citation>
    <scope>NUCLEOTIDE SEQUENCE [LARGE SCALE GENOMIC DNA]</scope>
    <source>
        <strain evidence="2">DSM 17038</strain>
    </source>
</reference>
<organism evidence="1 2">
    <name type="scientific">Desulfotruncus arcticus DSM 17038</name>
    <dbReference type="NCBI Taxonomy" id="1121424"/>
    <lineage>
        <taxon>Bacteria</taxon>
        <taxon>Bacillati</taxon>
        <taxon>Bacillota</taxon>
        <taxon>Clostridia</taxon>
        <taxon>Eubacteriales</taxon>
        <taxon>Desulfallaceae</taxon>
        <taxon>Desulfotruncus</taxon>
    </lineage>
</organism>
<gene>
    <name evidence="1" type="ORF">SAMN05660649_05083</name>
</gene>
<dbReference type="AlphaFoldDB" id="A0A1I2ZRT9"/>